<gene>
    <name evidence="2" type="ORF">APUU_60340A</name>
</gene>
<dbReference type="InterPro" id="IPR011009">
    <property type="entry name" value="Kinase-like_dom_sf"/>
</dbReference>
<dbReference type="PANTHER" id="PTHR36091:SF2">
    <property type="entry name" value="AMINOGLYCOSIDE PHOSPHOTRANSFERASE DOMAIN-CONTAINING PROTEIN"/>
    <property type="match status" value="1"/>
</dbReference>
<dbReference type="SUPFAM" id="SSF56112">
    <property type="entry name" value="Protein kinase-like (PK-like)"/>
    <property type="match status" value="1"/>
</dbReference>
<protein>
    <recommendedName>
        <fullName evidence="1">Aminoglycoside phosphotransferase domain-containing protein</fullName>
    </recommendedName>
</protein>
<dbReference type="AlphaFoldDB" id="A0A7R7XT80"/>
<dbReference type="InterPro" id="IPR051035">
    <property type="entry name" value="Mito_inheritance_9"/>
</dbReference>
<organism evidence="2 3">
    <name type="scientific">Aspergillus puulaauensis</name>
    <dbReference type="NCBI Taxonomy" id="1220207"/>
    <lineage>
        <taxon>Eukaryota</taxon>
        <taxon>Fungi</taxon>
        <taxon>Dikarya</taxon>
        <taxon>Ascomycota</taxon>
        <taxon>Pezizomycotina</taxon>
        <taxon>Eurotiomycetes</taxon>
        <taxon>Eurotiomycetidae</taxon>
        <taxon>Eurotiales</taxon>
        <taxon>Aspergillaceae</taxon>
        <taxon>Aspergillus</taxon>
    </lineage>
</organism>
<evidence type="ECO:0000259" key="1">
    <source>
        <dbReference type="Pfam" id="PF01636"/>
    </source>
</evidence>
<dbReference type="GO" id="GO:0005739">
    <property type="term" value="C:mitochondrion"/>
    <property type="evidence" value="ECO:0007669"/>
    <property type="project" value="TreeGrafter"/>
</dbReference>
<dbReference type="KEGG" id="apuu:APUU_60340A"/>
<proteinExistence type="predicted"/>
<dbReference type="InterPro" id="IPR002575">
    <property type="entry name" value="Aminoglycoside_PTrfase"/>
</dbReference>
<sequence length="541" mass="61956">MSRFLYSLGLHPFACTEPNSYNEHLRLTERYLEFDVAALRNAIAAASSRSSSDIVSFFKLSEGGFNRVFQATFGDGKHVIARIPYPSTGPEHYTVASEVATLDYLRLHGITTPKVYSWCSTRANPVGAEYIIMEKLDGTPLGEIWYTMSPKDRLRIMKQIVEWETRFMFLEFPASGSLYYRKDVLSGEGTPLSDHSDFCIGPIAHYSWWHEQRAVLETDKGPWSSSNDIFRAVGDRELKWAETYAKPRLPYERLYREIHGFCKVSPDSHIKNLSDYLVLSRCLGFKTGSPLDRPVLRHPDFQPNNILVSESNEIVGFIDWQHSTILPLGIAAGIPKYFQNYGDPASEKLIEPQIDLPPNYDTLDQPEQDSVRETMRKRLVHFLYAALTKRVNKDHYDAIFNQSIILHQRLFKSASTPWEGDSVTLRADTIRAIQSWRNLIAKDSREYDKETCTVPPLEYPDTIIHDTLRIDAQQKEADTAMEQMRNVLGVDILGWVPNDEYQAAKKKAREMKAKMLEAAATHSEVTGVQHHFPFDDFREDS</sequence>
<dbReference type="PANTHER" id="PTHR36091">
    <property type="entry name" value="ALTERED INHERITANCE OF MITOCHONDRIA PROTEIN 9, MITOCHONDRIAL"/>
    <property type="match status" value="1"/>
</dbReference>
<reference evidence="2" key="1">
    <citation type="submission" date="2021-01" db="EMBL/GenBank/DDBJ databases">
        <authorList>
            <consortium name="Aspergillus puulaauensis MK2 genome sequencing consortium"/>
            <person name="Kazuki M."/>
            <person name="Futagami T."/>
        </authorList>
    </citation>
    <scope>NUCLEOTIDE SEQUENCE</scope>
    <source>
        <strain evidence="2">MK2</strain>
    </source>
</reference>
<reference evidence="2" key="2">
    <citation type="submission" date="2021-02" db="EMBL/GenBank/DDBJ databases">
        <title>Aspergillus puulaauensis MK2 genome sequence.</title>
        <authorList>
            <person name="Futagami T."/>
            <person name="Mori K."/>
            <person name="Kadooka C."/>
            <person name="Tanaka T."/>
        </authorList>
    </citation>
    <scope>NUCLEOTIDE SEQUENCE</scope>
    <source>
        <strain evidence="2">MK2</strain>
    </source>
</reference>
<dbReference type="RefSeq" id="XP_041559486.1">
    <property type="nucleotide sequence ID" value="XM_041693570.1"/>
</dbReference>
<keyword evidence="3" id="KW-1185">Reference proteome</keyword>
<feature type="domain" description="Aminoglycoside phosphotransferase" evidence="1">
    <location>
        <begin position="61"/>
        <end position="161"/>
    </location>
</feature>
<name>A0A7R7XT80_9EURO</name>
<accession>A0A7R7XT80</accession>
<evidence type="ECO:0000313" key="2">
    <source>
        <dbReference type="EMBL" id="BCS27292.1"/>
    </source>
</evidence>
<feature type="domain" description="Aminoglycoside phosphotransferase" evidence="1">
    <location>
        <begin position="292"/>
        <end position="325"/>
    </location>
</feature>
<dbReference type="Gene3D" id="3.90.1200.10">
    <property type="match status" value="1"/>
</dbReference>
<dbReference type="Gene3D" id="3.30.200.20">
    <property type="entry name" value="Phosphorylase Kinase, domain 1"/>
    <property type="match status" value="1"/>
</dbReference>
<evidence type="ECO:0000313" key="3">
    <source>
        <dbReference type="Proteomes" id="UP000654913"/>
    </source>
</evidence>
<dbReference type="EMBL" id="AP024448">
    <property type="protein sequence ID" value="BCS27292.1"/>
    <property type="molecule type" value="Genomic_DNA"/>
</dbReference>
<dbReference type="GeneID" id="64977297"/>
<dbReference type="OrthoDB" id="10003767at2759"/>
<dbReference type="Proteomes" id="UP000654913">
    <property type="component" value="Chromosome 6"/>
</dbReference>
<dbReference type="Pfam" id="PF01636">
    <property type="entry name" value="APH"/>
    <property type="match status" value="2"/>
</dbReference>